<comment type="similarity">
    <text evidence="1">Belongs to the 'phage' integrase family.</text>
</comment>
<dbReference type="PANTHER" id="PTHR30349">
    <property type="entry name" value="PHAGE INTEGRASE-RELATED"/>
    <property type="match status" value="1"/>
</dbReference>
<keyword evidence="10" id="KW-1185">Reference proteome</keyword>
<evidence type="ECO:0000259" key="7">
    <source>
        <dbReference type="PROSITE" id="PS51898"/>
    </source>
</evidence>
<dbReference type="Gene3D" id="1.10.150.130">
    <property type="match status" value="1"/>
</dbReference>
<dbReference type="InterPro" id="IPR011010">
    <property type="entry name" value="DNA_brk_join_enz"/>
</dbReference>
<proteinExistence type="inferred from homology"/>
<protein>
    <submittedName>
        <fullName evidence="9">Site-specific integrase</fullName>
    </submittedName>
</protein>
<dbReference type="GO" id="GO:0015074">
    <property type="term" value="P:DNA integration"/>
    <property type="evidence" value="ECO:0007669"/>
    <property type="project" value="UniProtKB-KW"/>
</dbReference>
<dbReference type="AlphaFoldDB" id="A0A2U3D5X7"/>
<dbReference type="PROSITE" id="PS51898">
    <property type="entry name" value="TYR_RECOMBINASE"/>
    <property type="match status" value="1"/>
</dbReference>
<keyword evidence="6" id="KW-0812">Transmembrane</keyword>
<dbReference type="InterPro" id="IPR002104">
    <property type="entry name" value="Integrase_catalytic"/>
</dbReference>
<evidence type="ECO:0000256" key="4">
    <source>
        <dbReference type="ARBA" id="ARBA00023172"/>
    </source>
</evidence>
<evidence type="ECO:0000259" key="8">
    <source>
        <dbReference type="PROSITE" id="PS51900"/>
    </source>
</evidence>
<dbReference type="InterPro" id="IPR010998">
    <property type="entry name" value="Integrase_recombinase_N"/>
</dbReference>
<dbReference type="SUPFAM" id="SSF56349">
    <property type="entry name" value="DNA breaking-rejoining enzymes"/>
    <property type="match status" value="1"/>
</dbReference>
<dbReference type="Pfam" id="PF14657">
    <property type="entry name" value="Arm-DNA-bind_4"/>
    <property type="match status" value="1"/>
</dbReference>
<sequence>MRGHIRRRGKTWSIVIFHGFDENGKRKYKWYSGFTTKKEAEKALAIRLQEVHSGNYIEPSNETLSSFLQKWIDYKKTQVRQRSIEIYEKSIRLHIIPKLGFYEINKLRSHHLRSFYSQLSEEGLSNRYISQIHSILHNAFKKAVEWEMLPRNIVETVDAPRPVRIKFSVWTLEESQRFLKANENHRFYIAFLLALTTGMRLGEILALRWSDIHFFKSQLTVNRTASQHGGKMRFSEPKSNSGIRTITLPAEVIVALEKHKNEQNKEKELAGLAYENQDLVIARKNGNLITQSFLRKKFMESIARANVPPIRFHDLRHTHASLLLLQGVHPKVVSERLGHSKISTTLDTYSHVLPGMQEQVAKEFGTLLFGSETNLRSHD</sequence>
<dbReference type="InterPro" id="IPR044068">
    <property type="entry name" value="CB"/>
</dbReference>
<name>A0A2U3D5X7_SULT2</name>
<dbReference type="CDD" id="cd01189">
    <property type="entry name" value="INT_ICEBs1_C_like"/>
    <property type="match status" value="1"/>
</dbReference>
<dbReference type="PANTHER" id="PTHR30349:SF64">
    <property type="entry name" value="PROPHAGE INTEGRASE INTD-RELATED"/>
    <property type="match status" value="1"/>
</dbReference>
<dbReference type="GO" id="GO:0006310">
    <property type="term" value="P:DNA recombination"/>
    <property type="evidence" value="ECO:0007669"/>
    <property type="project" value="UniProtKB-KW"/>
</dbReference>
<evidence type="ECO:0000256" key="5">
    <source>
        <dbReference type="PROSITE-ProRule" id="PRU01248"/>
    </source>
</evidence>
<feature type="transmembrane region" description="Helical" evidence="6">
    <location>
        <begin position="187"/>
        <end position="209"/>
    </location>
</feature>
<gene>
    <name evidence="9" type="ORF">BM613_12630</name>
</gene>
<dbReference type="InterPro" id="IPR013762">
    <property type="entry name" value="Integrase-like_cat_sf"/>
</dbReference>
<dbReference type="EMBL" id="MPDK01000031">
    <property type="protein sequence ID" value="PWI56668.1"/>
    <property type="molecule type" value="Genomic_DNA"/>
</dbReference>
<comment type="caution">
    <text evidence="9">The sequence shown here is derived from an EMBL/GenBank/DDBJ whole genome shotgun (WGS) entry which is preliminary data.</text>
</comment>
<evidence type="ECO:0000256" key="2">
    <source>
        <dbReference type="ARBA" id="ARBA00022908"/>
    </source>
</evidence>
<keyword evidence="3 5" id="KW-0238">DNA-binding</keyword>
<dbReference type="InterPro" id="IPR004107">
    <property type="entry name" value="Integrase_SAM-like_N"/>
</dbReference>
<dbReference type="RefSeq" id="WP_109431568.1">
    <property type="nucleotide sequence ID" value="NZ_MPDK01000031.1"/>
</dbReference>
<keyword evidence="4" id="KW-0233">DNA recombination</keyword>
<accession>A0A2U3D5X7</accession>
<dbReference type="Gene3D" id="1.10.443.10">
    <property type="entry name" value="Intergrase catalytic core"/>
    <property type="match status" value="1"/>
</dbReference>
<dbReference type="Pfam" id="PF00589">
    <property type="entry name" value="Phage_integrase"/>
    <property type="match status" value="1"/>
</dbReference>
<keyword evidence="6" id="KW-0472">Membrane</keyword>
<dbReference type="InterPro" id="IPR050090">
    <property type="entry name" value="Tyrosine_recombinase_XerCD"/>
</dbReference>
<evidence type="ECO:0000256" key="1">
    <source>
        <dbReference type="ARBA" id="ARBA00008857"/>
    </source>
</evidence>
<evidence type="ECO:0000256" key="3">
    <source>
        <dbReference type="ARBA" id="ARBA00023125"/>
    </source>
</evidence>
<dbReference type="OrthoDB" id="9803188at2"/>
<feature type="domain" description="Core-binding (CB)" evidence="8">
    <location>
        <begin position="62"/>
        <end position="144"/>
    </location>
</feature>
<keyword evidence="6" id="KW-1133">Transmembrane helix</keyword>
<keyword evidence="2" id="KW-0229">DNA integration</keyword>
<evidence type="ECO:0000256" key="6">
    <source>
        <dbReference type="SAM" id="Phobius"/>
    </source>
</evidence>
<reference evidence="9 10" key="1">
    <citation type="submission" date="2016-11" db="EMBL/GenBank/DDBJ databases">
        <title>Comparative genomics of Acidibacillus ferroxidans species.</title>
        <authorList>
            <person name="Oliveira G."/>
            <person name="Nunes G."/>
            <person name="Oliveira R."/>
            <person name="Araujo F."/>
            <person name="Salim A."/>
            <person name="Scholte L."/>
            <person name="Morais D."/>
            <person name="Nancucheo I."/>
            <person name="Johnson D.B."/>
            <person name="Grail B."/>
            <person name="Bittencourt J."/>
            <person name="Valadares R."/>
        </authorList>
    </citation>
    <scope>NUCLEOTIDE SEQUENCE [LARGE SCALE GENOMIC DNA]</scope>
    <source>
        <strain evidence="9 10">Y002</strain>
    </source>
</reference>
<dbReference type="Proteomes" id="UP000245380">
    <property type="component" value="Unassembled WGS sequence"/>
</dbReference>
<feature type="domain" description="Tyr recombinase" evidence="7">
    <location>
        <begin position="165"/>
        <end position="362"/>
    </location>
</feature>
<dbReference type="GO" id="GO:0003677">
    <property type="term" value="F:DNA binding"/>
    <property type="evidence" value="ECO:0007669"/>
    <property type="project" value="UniProtKB-UniRule"/>
</dbReference>
<organism evidence="9 10">
    <name type="scientific">Sulfoacidibacillus thermotolerans</name>
    <name type="common">Acidibacillus sulfuroxidans</name>
    <dbReference type="NCBI Taxonomy" id="1765684"/>
    <lineage>
        <taxon>Bacteria</taxon>
        <taxon>Bacillati</taxon>
        <taxon>Bacillota</taxon>
        <taxon>Bacilli</taxon>
        <taxon>Bacillales</taxon>
        <taxon>Alicyclobacillaceae</taxon>
        <taxon>Sulfoacidibacillus</taxon>
    </lineage>
</organism>
<evidence type="ECO:0000313" key="9">
    <source>
        <dbReference type="EMBL" id="PWI56668.1"/>
    </source>
</evidence>
<dbReference type="PROSITE" id="PS51900">
    <property type="entry name" value="CB"/>
    <property type="match status" value="1"/>
</dbReference>
<evidence type="ECO:0000313" key="10">
    <source>
        <dbReference type="Proteomes" id="UP000245380"/>
    </source>
</evidence>
<dbReference type="InterPro" id="IPR028259">
    <property type="entry name" value="AP2-like_int_N"/>
</dbReference>
<dbReference type="Pfam" id="PF14659">
    <property type="entry name" value="Phage_int_SAM_3"/>
    <property type="match status" value="1"/>
</dbReference>